<keyword evidence="2 6" id="KW-0812">Transmembrane</keyword>
<feature type="transmembrane region" description="Helical" evidence="6">
    <location>
        <begin position="523"/>
        <end position="546"/>
    </location>
</feature>
<evidence type="ECO:0000256" key="1">
    <source>
        <dbReference type="ARBA" id="ARBA00004141"/>
    </source>
</evidence>
<feature type="domain" description="Anoctamin transmembrane" evidence="7">
    <location>
        <begin position="190"/>
        <end position="654"/>
    </location>
</feature>
<accession>A0A099P6C1</accession>
<evidence type="ECO:0000256" key="4">
    <source>
        <dbReference type="ARBA" id="ARBA00023136"/>
    </source>
</evidence>
<dbReference type="Proteomes" id="UP000029867">
    <property type="component" value="Unassembled WGS sequence"/>
</dbReference>
<dbReference type="GO" id="GO:0032541">
    <property type="term" value="C:cortical endoplasmic reticulum"/>
    <property type="evidence" value="ECO:0007669"/>
    <property type="project" value="TreeGrafter"/>
</dbReference>
<feature type="transmembrane region" description="Helical" evidence="6">
    <location>
        <begin position="199"/>
        <end position="224"/>
    </location>
</feature>
<feature type="transmembrane region" description="Helical" evidence="6">
    <location>
        <begin position="287"/>
        <end position="313"/>
    </location>
</feature>
<gene>
    <name evidence="9" type="ORF">JL09_g2</name>
</gene>
<protein>
    <submittedName>
        <fullName evidence="9">Uncharacterized protein</fullName>
    </submittedName>
</protein>
<dbReference type="HOGENOM" id="CLU_015250_0_0_1"/>
<dbReference type="InterPro" id="IPR007632">
    <property type="entry name" value="Anoctamin"/>
</dbReference>
<comment type="caution">
    <text evidence="9">The sequence shown here is derived from an EMBL/GenBank/DDBJ whole genome shotgun (WGS) entry which is preliminary data.</text>
</comment>
<evidence type="ECO:0000256" key="3">
    <source>
        <dbReference type="ARBA" id="ARBA00022989"/>
    </source>
</evidence>
<evidence type="ECO:0000256" key="6">
    <source>
        <dbReference type="SAM" id="Phobius"/>
    </source>
</evidence>
<dbReference type="AlphaFoldDB" id="A0A099P6C1"/>
<organism evidence="9 10">
    <name type="scientific">Pichia kudriavzevii</name>
    <name type="common">Yeast</name>
    <name type="synonym">Issatchenkia orientalis</name>
    <dbReference type="NCBI Taxonomy" id="4909"/>
    <lineage>
        <taxon>Eukaryota</taxon>
        <taxon>Fungi</taxon>
        <taxon>Dikarya</taxon>
        <taxon>Ascomycota</taxon>
        <taxon>Saccharomycotina</taxon>
        <taxon>Pichiomycetes</taxon>
        <taxon>Pichiales</taxon>
        <taxon>Pichiaceae</taxon>
        <taxon>Pichia</taxon>
    </lineage>
</organism>
<dbReference type="VEuPathDB" id="FungiDB:C5L36_0A10140"/>
<feature type="transmembrane region" description="Helical" evidence="6">
    <location>
        <begin position="615"/>
        <end position="634"/>
    </location>
</feature>
<feature type="transmembrane region" description="Helical" evidence="6">
    <location>
        <begin position="368"/>
        <end position="392"/>
    </location>
</feature>
<evidence type="ECO:0000313" key="9">
    <source>
        <dbReference type="EMBL" id="KGK40613.1"/>
    </source>
</evidence>
<dbReference type="eggNOG" id="KOG2513">
    <property type="taxonomic scope" value="Eukaryota"/>
</dbReference>
<evidence type="ECO:0000313" key="10">
    <source>
        <dbReference type="Proteomes" id="UP000029867"/>
    </source>
</evidence>
<evidence type="ECO:0000256" key="5">
    <source>
        <dbReference type="SAM" id="MobiDB-lite"/>
    </source>
</evidence>
<dbReference type="EMBL" id="JQFK01000001">
    <property type="protein sequence ID" value="KGK40613.1"/>
    <property type="molecule type" value="Genomic_DNA"/>
</dbReference>
<name>A0A099P6C1_PICKU</name>
<sequence>MSQELKQRAPATAENEKSPVDATKGNLVTVKPDYVIQVFYKYDPESKKNDPESEANLRVLSSILRLNGFVVNARADSNTNYLLLFVKLNDDAFEHLLKLSNQIDVLFHVKNTSTNTEKVSIAERLRLIYMKLTLTKEKGGCGIEVGKNNVKTIMPVGNIINLNNEAKNNTSRLGKLFRSPIRKENERFLRENLGSNYALYYKFVQGYVSSVGCIAVFGILAWFFLGNFSLLYAIINLTIGLTCYLCVYGLNLKSQRDWNLKNVSKTEIMVLEESELIPEWKVLLRRILFVPVTIFCSIFLFCVQFACFLLEIFINEVYVGPYKSILSLVPTICVCAAVPIITAIYGIIAGKYIAFEKNPTSERQNKSLLYKMFSFSCLASYSPLLITAFIYFPIGYALDPYLDTIKALTQSISSSYKYVPQIPTLDAEYKVNNLRMSSQIFYFMVINQVVGTLTEYALPIALSKILAVPKIASFLGTPPSAKDLDMKSVDEPEEHEFLELVRADLSKPVASIDADYNQHVIQYGFLMLFGPVWALGALSCFVFGLIQQEGDYMKYIKLARPSVPTRGESSEPWITFMRSLLIVGSFVSIAITLMYNRYGSMEIDSFVGKSSVQTSWLTVIGGAMISSILMQILVKSFEMIIQSVYDVEEEKKFNHEMKANKIISAFASKKEHPSSTDVDFLLQEVSTLQSTY</sequence>
<evidence type="ECO:0000256" key="2">
    <source>
        <dbReference type="ARBA" id="ARBA00022692"/>
    </source>
</evidence>
<dbReference type="PANTHER" id="PTHR12308:SF73">
    <property type="entry name" value="ANOCTAMIN"/>
    <property type="match status" value="1"/>
</dbReference>
<feature type="transmembrane region" description="Helical" evidence="6">
    <location>
        <begin position="576"/>
        <end position="595"/>
    </location>
</feature>
<reference evidence="10" key="1">
    <citation type="journal article" date="2014" name="Microb. Cell Fact.">
        <title>Exploiting Issatchenkia orientalis SD108 for succinic acid production.</title>
        <authorList>
            <person name="Xiao H."/>
            <person name="Shao Z."/>
            <person name="Jiang Y."/>
            <person name="Dole S."/>
            <person name="Zhao H."/>
        </authorList>
    </citation>
    <scope>NUCLEOTIDE SEQUENCE [LARGE SCALE GENOMIC DNA]</scope>
    <source>
        <strain evidence="10">SD108</strain>
    </source>
</reference>
<dbReference type="PANTHER" id="PTHR12308">
    <property type="entry name" value="ANOCTAMIN"/>
    <property type="match status" value="1"/>
</dbReference>
<dbReference type="GO" id="GO:0005254">
    <property type="term" value="F:chloride channel activity"/>
    <property type="evidence" value="ECO:0007669"/>
    <property type="project" value="TreeGrafter"/>
</dbReference>
<dbReference type="GO" id="GO:0016020">
    <property type="term" value="C:membrane"/>
    <property type="evidence" value="ECO:0007669"/>
    <property type="project" value="UniProtKB-SubCell"/>
</dbReference>
<dbReference type="Pfam" id="PF20877">
    <property type="entry name" value="Anoctamin_N"/>
    <property type="match status" value="1"/>
</dbReference>
<feature type="transmembrane region" description="Helical" evidence="6">
    <location>
        <begin position="325"/>
        <end position="348"/>
    </location>
</feature>
<feature type="transmembrane region" description="Helical" evidence="6">
    <location>
        <begin position="230"/>
        <end position="251"/>
    </location>
</feature>
<evidence type="ECO:0000259" key="7">
    <source>
        <dbReference type="Pfam" id="PF04547"/>
    </source>
</evidence>
<evidence type="ECO:0000259" key="8">
    <source>
        <dbReference type="Pfam" id="PF20877"/>
    </source>
</evidence>
<keyword evidence="3 6" id="KW-1133">Transmembrane helix</keyword>
<dbReference type="Pfam" id="PF04547">
    <property type="entry name" value="Anoctamin"/>
    <property type="match status" value="1"/>
</dbReference>
<comment type="subcellular location">
    <subcellularLocation>
        <location evidence="1">Membrane</location>
        <topology evidence="1">Multi-pass membrane protein</topology>
    </subcellularLocation>
</comment>
<feature type="region of interest" description="Disordered" evidence="5">
    <location>
        <begin position="1"/>
        <end position="23"/>
    </location>
</feature>
<dbReference type="InterPro" id="IPR049452">
    <property type="entry name" value="Anoctamin_TM"/>
</dbReference>
<feature type="domain" description="Anoctamin alpha-beta plait" evidence="8">
    <location>
        <begin position="32"/>
        <end position="151"/>
    </location>
</feature>
<proteinExistence type="predicted"/>
<keyword evidence="4 6" id="KW-0472">Membrane</keyword>
<dbReference type="InterPro" id="IPR049456">
    <property type="entry name" value="Anoctamin_N_fung"/>
</dbReference>